<keyword evidence="4" id="KW-1185">Reference proteome</keyword>
<comment type="similarity">
    <text evidence="1">Belongs to the sulfatase family.</text>
</comment>
<gene>
    <name evidence="3" type="ORF">CLV78_11647</name>
</gene>
<feature type="domain" description="Sulfatase N-terminal" evidence="2">
    <location>
        <begin position="4"/>
        <end position="340"/>
    </location>
</feature>
<dbReference type="InterPro" id="IPR050738">
    <property type="entry name" value="Sulfatase"/>
</dbReference>
<dbReference type="PANTHER" id="PTHR42693:SF33">
    <property type="entry name" value="ARYLSULFATASE"/>
    <property type="match status" value="1"/>
</dbReference>
<dbReference type="InterPro" id="IPR000917">
    <property type="entry name" value="Sulfatase_N"/>
</dbReference>
<evidence type="ECO:0000259" key="2">
    <source>
        <dbReference type="Pfam" id="PF00884"/>
    </source>
</evidence>
<evidence type="ECO:0000313" key="4">
    <source>
        <dbReference type="Proteomes" id="UP000239480"/>
    </source>
</evidence>
<name>A0A2T0RFN5_9RHOB</name>
<dbReference type="CDD" id="cd16148">
    <property type="entry name" value="sulfatase_like"/>
    <property type="match status" value="1"/>
</dbReference>
<organism evidence="3 4">
    <name type="scientific">Aliiruegeria haliotis</name>
    <dbReference type="NCBI Taxonomy" id="1280846"/>
    <lineage>
        <taxon>Bacteria</taxon>
        <taxon>Pseudomonadati</taxon>
        <taxon>Pseudomonadota</taxon>
        <taxon>Alphaproteobacteria</taxon>
        <taxon>Rhodobacterales</taxon>
        <taxon>Roseobacteraceae</taxon>
        <taxon>Aliiruegeria</taxon>
    </lineage>
</organism>
<dbReference type="PANTHER" id="PTHR42693">
    <property type="entry name" value="ARYLSULFATASE FAMILY MEMBER"/>
    <property type="match status" value="1"/>
</dbReference>
<dbReference type="GO" id="GO:0004065">
    <property type="term" value="F:arylsulfatase activity"/>
    <property type="evidence" value="ECO:0007669"/>
    <property type="project" value="TreeGrafter"/>
</dbReference>
<dbReference type="SUPFAM" id="SSF53649">
    <property type="entry name" value="Alkaline phosphatase-like"/>
    <property type="match status" value="1"/>
</dbReference>
<sequence>MRTVFFLMDSLSRHSLGAYGFQSVRTPNFDRLARRSVTFDTHYVGSMPCIPARRDMHTGRLNFLHRSWGPLEPFDDSYAEILRSSGTYTHLVTDHYHYWEDGGVCYHQRFNSYEFVRGQEKDGWVPMVEIPKEDWRAQYSRIQFDEFRNGNSKLINYSNRTRIQEEPDYPLVRVLDGAIDFLNRNRMADNWFLQVECYDPHEPFTAPERFRKDYPTGYDGPILDCPRYDRLSDEAPEEVAEMRANYAALIAMCDENLGRLLDYFDEHDLWKDTALIVTSDHGFLIGEHDWFGKNRMPFYEEISHIPLFLHHPDFADQAGTRRSALTQTMDVMPTILDTFGQPVPADVQGASLLNVLREDVPGREACLFGMFGAALNITDGRYTYFRYPNSIPEQELFEYTLMPTHLRSRFAVREFDGAELAGPFAFSKGVRLLRLPSNMGAADGLLKGATIEDCHTVLYDLQSDPGQTMPVDDPEVEARLLRSMVRLMADHDAPAEAYRRFDLVELAAEMQEETAA</sequence>
<protein>
    <submittedName>
        <fullName evidence="3">Arylsulfatase A-like enzyme</fullName>
    </submittedName>
</protein>
<evidence type="ECO:0000313" key="3">
    <source>
        <dbReference type="EMBL" id="PRY19957.1"/>
    </source>
</evidence>
<proteinExistence type="inferred from homology"/>
<dbReference type="Pfam" id="PF00884">
    <property type="entry name" value="Sulfatase"/>
    <property type="match status" value="1"/>
</dbReference>
<dbReference type="AlphaFoldDB" id="A0A2T0RFN5"/>
<dbReference type="OrthoDB" id="9795675at2"/>
<dbReference type="RefSeq" id="WP_106208168.1">
    <property type="nucleotide sequence ID" value="NZ_PVTD01000016.1"/>
</dbReference>
<dbReference type="Proteomes" id="UP000239480">
    <property type="component" value="Unassembled WGS sequence"/>
</dbReference>
<reference evidence="3 4" key="1">
    <citation type="submission" date="2018-03" db="EMBL/GenBank/DDBJ databases">
        <title>Genomic Encyclopedia of Archaeal and Bacterial Type Strains, Phase II (KMG-II): from individual species to whole genera.</title>
        <authorList>
            <person name="Goeker M."/>
        </authorList>
    </citation>
    <scope>NUCLEOTIDE SEQUENCE [LARGE SCALE GENOMIC DNA]</scope>
    <source>
        <strain evidence="3 4">DSM 29328</strain>
    </source>
</reference>
<evidence type="ECO:0000256" key="1">
    <source>
        <dbReference type="ARBA" id="ARBA00008779"/>
    </source>
</evidence>
<dbReference type="Gene3D" id="3.40.720.10">
    <property type="entry name" value="Alkaline Phosphatase, subunit A"/>
    <property type="match status" value="1"/>
</dbReference>
<dbReference type="InterPro" id="IPR017850">
    <property type="entry name" value="Alkaline_phosphatase_core_sf"/>
</dbReference>
<comment type="caution">
    <text evidence="3">The sequence shown here is derived from an EMBL/GenBank/DDBJ whole genome shotgun (WGS) entry which is preliminary data.</text>
</comment>
<accession>A0A2T0RFN5</accession>
<dbReference type="EMBL" id="PVTD01000016">
    <property type="protein sequence ID" value="PRY19957.1"/>
    <property type="molecule type" value="Genomic_DNA"/>
</dbReference>